<sequence>MVAWESLLERDAIVLFELSPGVVSYEEQPSIELYYEDSAPRKYYPDFALTMRDGSIAHVEVKPQKKLAQKDVSQRFDLIASNYQRQSRQFWILTDEEIRRQPRLSNLTRCAYHLKSRTSSKPTSWQLLDLRRRDDWTFEYLATALNGPHAVYRLLALGLASCDFDKPIQSSTPITFPPSGGNNDSLYF</sequence>
<dbReference type="EMBL" id="JACEZS010000017">
    <property type="protein sequence ID" value="MBA5607378.1"/>
    <property type="molecule type" value="Genomic_DNA"/>
</dbReference>
<dbReference type="InterPro" id="IPR011856">
    <property type="entry name" value="tRNA_endonuc-like_dom_sf"/>
</dbReference>
<keyword evidence="2" id="KW-0540">Nuclease</keyword>
<keyword evidence="2" id="KW-0255">Endonuclease</keyword>
<dbReference type="GO" id="GO:0004519">
    <property type="term" value="F:endonuclease activity"/>
    <property type="evidence" value="ECO:0007669"/>
    <property type="project" value="UniProtKB-KW"/>
</dbReference>
<gene>
    <name evidence="2" type="ORF">H3H36_18640</name>
</gene>
<dbReference type="Proteomes" id="UP000566711">
    <property type="component" value="Unassembled WGS sequence"/>
</dbReference>
<dbReference type="InterPro" id="IPR014833">
    <property type="entry name" value="TnsA_N"/>
</dbReference>
<dbReference type="Gene3D" id="3.40.1350.10">
    <property type="match status" value="1"/>
</dbReference>
<proteinExistence type="predicted"/>
<reference evidence="2 3" key="1">
    <citation type="submission" date="2020-07" db="EMBL/GenBank/DDBJ databases">
        <title>Novel species isolated from subtropical streams in China.</title>
        <authorList>
            <person name="Lu H."/>
        </authorList>
    </citation>
    <scope>NUCLEOTIDE SEQUENCE [LARGE SCALE GENOMIC DNA]</scope>
    <source>
        <strain evidence="2 3">FT3S</strain>
    </source>
</reference>
<dbReference type="AlphaFoldDB" id="A0A7W2EK48"/>
<accession>A0A7W2EK48</accession>
<evidence type="ECO:0000313" key="3">
    <source>
        <dbReference type="Proteomes" id="UP000566711"/>
    </source>
</evidence>
<protein>
    <submittedName>
        <fullName evidence="2">TnsA endonuclease N-terminal domain-containing protein</fullName>
    </submittedName>
</protein>
<keyword evidence="2" id="KW-0378">Hydrolase</keyword>
<feature type="domain" description="TnsA endonuclease N-terminal" evidence="1">
    <location>
        <begin position="20"/>
        <end position="95"/>
    </location>
</feature>
<dbReference type="Pfam" id="PF08722">
    <property type="entry name" value="Tn7_TnsA-like_N"/>
    <property type="match status" value="1"/>
</dbReference>
<keyword evidence="3" id="KW-1185">Reference proteome</keyword>
<comment type="caution">
    <text evidence="2">The sequence shown here is derived from an EMBL/GenBank/DDBJ whole genome shotgun (WGS) entry which is preliminary data.</text>
</comment>
<evidence type="ECO:0000313" key="2">
    <source>
        <dbReference type="EMBL" id="MBA5607378.1"/>
    </source>
</evidence>
<evidence type="ECO:0000259" key="1">
    <source>
        <dbReference type="Pfam" id="PF08722"/>
    </source>
</evidence>
<name>A0A7W2EK48_9BURK</name>
<organism evidence="2 3">
    <name type="scientific">Rugamonas fusca</name>
    <dbReference type="NCBI Taxonomy" id="2758568"/>
    <lineage>
        <taxon>Bacteria</taxon>
        <taxon>Pseudomonadati</taxon>
        <taxon>Pseudomonadota</taxon>
        <taxon>Betaproteobacteria</taxon>
        <taxon>Burkholderiales</taxon>
        <taxon>Oxalobacteraceae</taxon>
        <taxon>Telluria group</taxon>
        <taxon>Rugamonas</taxon>
    </lineage>
</organism>
<dbReference type="GO" id="GO:0003676">
    <property type="term" value="F:nucleic acid binding"/>
    <property type="evidence" value="ECO:0007669"/>
    <property type="project" value="InterPro"/>
</dbReference>